<evidence type="ECO:0000313" key="1">
    <source>
        <dbReference type="EMBL" id="SDP04379.1"/>
    </source>
</evidence>
<dbReference type="EMBL" id="LT629710">
    <property type="protein sequence ID" value="SDP04379.1"/>
    <property type="molecule type" value="Genomic_DNA"/>
</dbReference>
<accession>A0A1H0PI81</accession>
<dbReference type="Proteomes" id="UP000198741">
    <property type="component" value="Chromosome I"/>
</dbReference>
<reference evidence="1 2" key="1">
    <citation type="submission" date="2016-10" db="EMBL/GenBank/DDBJ databases">
        <authorList>
            <person name="de Groot N.N."/>
        </authorList>
    </citation>
    <scope>NUCLEOTIDE SEQUENCE [LARGE SCALE GENOMIC DNA]</scope>
    <source>
        <strain evidence="2">P4-7,KCTC 19426,CECT 7604</strain>
    </source>
</reference>
<dbReference type="AlphaFoldDB" id="A0A1H0PI81"/>
<dbReference type="STRING" id="1090615.SAMN04515671_2775"/>
<protein>
    <submittedName>
        <fullName evidence="1">Uncharacterized protein</fullName>
    </submittedName>
</protein>
<sequence length="69" mass="7521">MPGESGRIPTAGIGGKWPAGRRVEHALIDNRFALRPLRSGVDLVQALGDHLRRDLDRRIAVHWGDGSLG</sequence>
<keyword evidence="2" id="KW-1185">Reference proteome</keyword>
<proteinExistence type="predicted"/>
<gene>
    <name evidence="1" type="ORF">SAMN04515671_2775</name>
</gene>
<name>A0A1H0PI81_9ACTN</name>
<evidence type="ECO:0000313" key="2">
    <source>
        <dbReference type="Proteomes" id="UP000198741"/>
    </source>
</evidence>
<organism evidence="1 2">
    <name type="scientific">Nakamurella panacisegetis</name>
    <dbReference type="NCBI Taxonomy" id="1090615"/>
    <lineage>
        <taxon>Bacteria</taxon>
        <taxon>Bacillati</taxon>
        <taxon>Actinomycetota</taxon>
        <taxon>Actinomycetes</taxon>
        <taxon>Nakamurellales</taxon>
        <taxon>Nakamurellaceae</taxon>
        <taxon>Nakamurella</taxon>
    </lineage>
</organism>